<dbReference type="PROSITE" id="PS51257">
    <property type="entry name" value="PROKAR_LIPOPROTEIN"/>
    <property type="match status" value="1"/>
</dbReference>
<evidence type="ECO:0000313" key="2">
    <source>
        <dbReference type="Proteomes" id="UP000887575"/>
    </source>
</evidence>
<accession>A0AAF3EP31</accession>
<dbReference type="AlphaFoldDB" id="A0AAF3EP31"/>
<sequence length="308" mass="34986">MRLWLLFFLIGAIGCATKATKATMKPLNKNINFKVTKPVTTTTTTTPTTTTTEEETTTTEEIITTVEEEENETTESTEEVTEEVKTCQCPTTPSLDFNADAEVINKTGKIRQCNCTETADCMDEMDENAVTTCFDECHMELEVLGANTQDYTQCFGEKTLNGFTSAELCLQDRLGNGCSNKTEEVFIDRPIYSNYTDFSYRNESKPKELHYKVHKKTHETFHTFQRFYHCSKHCIHKRAFKCFTDKGCAIELPPKETFIDAMQVCVKEHKLVNLNLWNTCRCLITKHGLTGLAGQCAVLISPYYLARL</sequence>
<keyword evidence="2" id="KW-1185">Reference proteome</keyword>
<dbReference type="WBParaSite" id="MBELARI_LOCUS15823">
    <property type="protein sequence ID" value="MBELARI_LOCUS15823"/>
    <property type="gene ID" value="MBELARI_LOCUS15823"/>
</dbReference>
<evidence type="ECO:0000313" key="3">
    <source>
        <dbReference type="WBParaSite" id="MBELARI_LOCUS15823"/>
    </source>
</evidence>
<organism evidence="2 3">
    <name type="scientific">Mesorhabditis belari</name>
    <dbReference type="NCBI Taxonomy" id="2138241"/>
    <lineage>
        <taxon>Eukaryota</taxon>
        <taxon>Metazoa</taxon>
        <taxon>Ecdysozoa</taxon>
        <taxon>Nematoda</taxon>
        <taxon>Chromadorea</taxon>
        <taxon>Rhabditida</taxon>
        <taxon>Rhabditina</taxon>
        <taxon>Rhabditomorpha</taxon>
        <taxon>Rhabditoidea</taxon>
        <taxon>Rhabditidae</taxon>
        <taxon>Mesorhabditinae</taxon>
        <taxon>Mesorhabditis</taxon>
    </lineage>
</organism>
<name>A0AAF3EP31_9BILA</name>
<protein>
    <submittedName>
        <fullName evidence="3">Uncharacterized protein</fullName>
    </submittedName>
</protein>
<dbReference type="PANTHER" id="PTHR34401">
    <property type="entry name" value="PROTEIN CBG12388-RELATED"/>
    <property type="match status" value="1"/>
</dbReference>
<evidence type="ECO:0000256" key="1">
    <source>
        <dbReference type="SAM" id="SignalP"/>
    </source>
</evidence>
<keyword evidence="1" id="KW-0732">Signal</keyword>
<feature type="signal peptide" evidence="1">
    <location>
        <begin position="1"/>
        <end position="19"/>
    </location>
</feature>
<reference evidence="3" key="1">
    <citation type="submission" date="2024-02" db="UniProtKB">
        <authorList>
            <consortium name="WormBaseParasite"/>
        </authorList>
    </citation>
    <scope>IDENTIFICATION</scope>
</reference>
<dbReference type="Proteomes" id="UP000887575">
    <property type="component" value="Unassembled WGS sequence"/>
</dbReference>
<proteinExistence type="predicted"/>
<feature type="chain" id="PRO_5042166031" evidence="1">
    <location>
        <begin position="20"/>
        <end position="308"/>
    </location>
</feature>
<dbReference type="PANTHER" id="PTHR34401:SF6">
    <property type="entry name" value="DUF19 DOMAIN-CONTAINING PROTEIN"/>
    <property type="match status" value="1"/>
</dbReference>